<dbReference type="GO" id="GO:0005737">
    <property type="term" value="C:cytoplasm"/>
    <property type="evidence" value="ECO:0007669"/>
    <property type="project" value="UniProtKB-SubCell"/>
</dbReference>
<accession>A0A9P6Q9B6</accession>
<comment type="similarity">
    <text evidence="3">Belongs to the prefoldin subunit beta family.</text>
</comment>
<dbReference type="PANTHER" id="PTHR21162:SF0">
    <property type="entry name" value="P53 AND DNA DAMAGE-REGULATED PROTEIN 1"/>
    <property type="match status" value="1"/>
</dbReference>
<dbReference type="InterPro" id="IPR009053">
    <property type="entry name" value="Prefoldin"/>
</dbReference>
<dbReference type="GO" id="GO:0016272">
    <property type="term" value="C:prefoldin complex"/>
    <property type="evidence" value="ECO:0007669"/>
    <property type="project" value="InterPro"/>
</dbReference>
<protein>
    <recommendedName>
        <fullName evidence="4">p53 and DNA damage-regulated protein 1</fullName>
    </recommendedName>
</protein>
<dbReference type="SUPFAM" id="SSF46579">
    <property type="entry name" value="Prefoldin"/>
    <property type="match status" value="1"/>
</dbReference>
<comment type="subunit">
    <text evidence="7">Component of the PAQosome complex which is responsible for the biogenesis of several protein complexes and which consists of R2TP complex members RUVBL1, RUVBL2, RPAP3 and PIH1D1, URI complex members PFDN2, PFDN6, PDRG1, UXT and URI1 as well as ASDURF, POLR2E and DNAAF10/WDR92.</text>
</comment>
<keyword evidence="6" id="KW-0143">Chaperone</keyword>
<evidence type="ECO:0000313" key="9">
    <source>
        <dbReference type="Proteomes" id="UP000807716"/>
    </source>
</evidence>
<dbReference type="Pfam" id="PF01920">
    <property type="entry name" value="Prefoldin_2"/>
    <property type="match status" value="1"/>
</dbReference>
<organism evidence="8 9">
    <name type="scientific">Actinomortierella ambigua</name>
    <dbReference type="NCBI Taxonomy" id="1343610"/>
    <lineage>
        <taxon>Eukaryota</taxon>
        <taxon>Fungi</taxon>
        <taxon>Fungi incertae sedis</taxon>
        <taxon>Mucoromycota</taxon>
        <taxon>Mortierellomycotina</taxon>
        <taxon>Mortierellomycetes</taxon>
        <taxon>Mortierellales</taxon>
        <taxon>Mortierellaceae</taxon>
        <taxon>Actinomortierella</taxon>
    </lineage>
</organism>
<comment type="caution">
    <text evidence="8">The sequence shown here is derived from an EMBL/GenBank/DDBJ whole genome shotgun (WGS) entry which is preliminary data.</text>
</comment>
<dbReference type="Gene3D" id="1.10.287.370">
    <property type="match status" value="1"/>
</dbReference>
<dbReference type="GO" id="GO:0051082">
    <property type="term" value="F:unfolded protein binding"/>
    <property type="evidence" value="ECO:0007669"/>
    <property type="project" value="InterPro"/>
</dbReference>
<dbReference type="EMBL" id="JAAAJB010000160">
    <property type="protein sequence ID" value="KAG0263496.1"/>
    <property type="molecule type" value="Genomic_DNA"/>
</dbReference>
<evidence type="ECO:0000313" key="8">
    <source>
        <dbReference type="EMBL" id="KAG0263496.1"/>
    </source>
</evidence>
<evidence type="ECO:0000256" key="1">
    <source>
        <dbReference type="ARBA" id="ARBA00003581"/>
    </source>
</evidence>
<dbReference type="GO" id="GO:0006457">
    <property type="term" value="P:protein folding"/>
    <property type="evidence" value="ECO:0007669"/>
    <property type="project" value="InterPro"/>
</dbReference>
<gene>
    <name evidence="8" type="primary">PDRG1</name>
    <name evidence="8" type="ORF">DFQ27_001748</name>
</gene>
<evidence type="ECO:0000256" key="7">
    <source>
        <dbReference type="ARBA" id="ARBA00026022"/>
    </source>
</evidence>
<dbReference type="CDD" id="cd22860">
    <property type="entry name" value="PDRG1"/>
    <property type="match status" value="1"/>
</dbReference>
<evidence type="ECO:0000256" key="5">
    <source>
        <dbReference type="ARBA" id="ARBA00022490"/>
    </source>
</evidence>
<dbReference type="PANTHER" id="PTHR21162">
    <property type="entry name" value="P53 AND DNA DAMAGE-REGULATED PROTEIN"/>
    <property type="match status" value="1"/>
</dbReference>
<keyword evidence="5" id="KW-0963">Cytoplasm</keyword>
<dbReference type="Proteomes" id="UP000807716">
    <property type="component" value="Unassembled WGS sequence"/>
</dbReference>
<proteinExistence type="inferred from homology"/>
<comment type="function">
    <text evidence="1">May play a role in chaperone-mediated protein folding.</text>
</comment>
<dbReference type="InterPro" id="IPR002777">
    <property type="entry name" value="PFD_beta-like"/>
</dbReference>
<name>A0A9P6Q9B6_9FUNG</name>
<reference evidence="8" key="1">
    <citation type="journal article" date="2020" name="Fungal Divers.">
        <title>Resolving the Mortierellaceae phylogeny through synthesis of multi-gene phylogenetics and phylogenomics.</title>
        <authorList>
            <person name="Vandepol N."/>
            <person name="Liber J."/>
            <person name="Desiro A."/>
            <person name="Na H."/>
            <person name="Kennedy M."/>
            <person name="Barry K."/>
            <person name="Grigoriev I.V."/>
            <person name="Miller A.N."/>
            <person name="O'Donnell K."/>
            <person name="Stajich J.E."/>
            <person name="Bonito G."/>
        </authorList>
    </citation>
    <scope>NUCLEOTIDE SEQUENCE</scope>
    <source>
        <strain evidence="8">BC1065</strain>
    </source>
</reference>
<dbReference type="AlphaFoldDB" id="A0A9P6Q9B6"/>
<dbReference type="OrthoDB" id="20282at2759"/>
<dbReference type="InterPro" id="IPR030482">
    <property type="entry name" value="PDRG1"/>
</dbReference>
<evidence type="ECO:0000256" key="4">
    <source>
        <dbReference type="ARBA" id="ARBA00016313"/>
    </source>
</evidence>
<sequence>MEFVNTLHRQELLVEEILTNKELIVDYDRRRNSNREALSRLNKDMAKDKKVWVNLGDMFVKMPHDSTVAMLKKDQATLDTEISEARETMKEKMVELEKLEGKDGSRAKAFQLKGMS</sequence>
<comment type="subcellular location">
    <subcellularLocation>
        <location evidence="2">Cytoplasm</location>
    </subcellularLocation>
</comment>
<keyword evidence="9" id="KW-1185">Reference proteome</keyword>
<evidence type="ECO:0000256" key="2">
    <source>
        <dbReference type="ARBA" id="ARBA00004496"/>
    </source>
</evidence>
<evidence type="ECO:0000256" key="3">
    <source>
        <dbReference type="ARBA" id="ARBA00008045"/>
    </source>
</evidence>
<evidence type="ECO:0000256" key="6">
    <source>
        <dbReference type="ARBA" id="ARBA00023186"/>
    </source>
</evidence>